<proteinExistence type="predicted"/>
<accession>A0A445MW08</accession>
<evidence type="ECO:0008006" key="2">
    <source>
        <dbReference type="Google" id="ProtNLM"/>
    </source>
</evidence>
<dbReference type="PANTHER" id="PTHR42103">
    <property type="entry name" value="ALPHA/BETA-HYDROLASES SUPERFAMILY PROTEIN"/>
    <property type="match status" value="1"/>
</dbReference>
<protein>
    <recommendedName>
        <fullName evidence="2">Alpha/beta hydrolase</fullName>
    </recommendedName>
</protein>
<dbReference type="SUPFAM" id="SSF53474">
    <property type="entry name" value="alpha/beta-Hydrolases"/>
    <property type="match status" value="1"/>
</dbReference>
<dbReference type="InterPro" id="IPR029058">
    <property type="entry name" value="AB_hydrolase_fold"/>
</dbReference>
<dbReference type="Gene3D" id="3.40.50.1820">
    <property type="entry name" value="alpha/beta hydrolase"/>
    <property type="match status" value="1"/>
</dbReference>
<sequence length="204" mass="22348">MPEEKIFFQSGGLKIEGLLHQSEGEGAVVVTHPHPLYGGNMHNNVVHSIINAYQQRGFTTLRFNFRGVGLSEGDHGQGIGEQQDVKSALTYVSGLGKSQVDLAGYSFGSWVNALGLAGFDNVKNLIMVSPPVAFIDFSFLGYNPKIKLVIAGSNDDIAPPNMIEKMLPTWNPEAEFMIIPGIDHFYWGGTDQVESIISNFLDKY</sequence>
<dbReference type="PANTHER" id="PTHR42103:SF2">
    <property type="entry name" value="AB HYDROLASE-1 DOMAIN-CONTAINING PROTEIN"/>
    <property type="match status" value="1"/>
</dbReference>
<evidence type="ECO:0000313" key="1">
    <source>
        <dbReference type="EMBL" id="SPD73656.1"/>
    </source>
</evidence>
<organism evidence="1">
    <name type="scientific">uncultured Desulfobacterium sp</name>
    <dbReference type="NCBI Taxonomy" id="201089"/>
    <lineage>
        <taxon>Bacteria</taxon>
        <taxon>Pseudomonadati</taxon>
        <taxon>Thermodesulfobacteriota</taxon>
        <taxon>Desulfobacteria</taxon>
        <taxon>Desulfobacterales</taxon>
        <taxon>Desulfobacteriaceae</taxon>
        <taxon>Desulfobacterium</taxon>
        <taxon>environmental samples</taxon>
    </lineage>
</organism>
<reference evidence="1" key="1">
    <citation type="submission" date="2018-01" db="EMBL/GenBank/DDBJ databases">
        <authorList>
            <person name="Regsiter A."/>
            <person name="William W."/>
        </authorList>
    </citation>
    <scope>NUCLEOTIDE SEQUENCE</scope>
    <source>
        <strain evidence="1">TRIP AH-1</strain>
    </source>
</reference>
<dbReference type="EMBL" id="OJIN01000103">
    <property type="protein sequence ID" value="SPD73656.1"/>
    <property type="molecule type" value="Genomic_DNA"/>
</dbReference>
<gene>
    <name evidence="1" type="ORF">PITCH_A1910062</name>
</gene>
<name>A0A445MW08_9BACT</name>
<dbReference type="AlphaFoldDB" id="A0A445MW08"/>